<reference evidence="4" key="1">
    <citation type="submission" date="2017-05" db="EMBL/GenBank/DDBJ databases">
        <authorList>
            <person name="Rodrigo-Torres L."/>
            <person name="Arahal R. D."/>
            <person name="Lucena T."/>
        </authorList>
    </citation>
    <scope>NUCLEOTIDE SEQUENCE [LARGE SCALE GENOMIC DNA]</scope>
    <source>
        <strain evidence="4">CECT 8868</strain>
    </source>
</reference>
<feature type="transmembrane region" description="Helical" evidence="1">
    <location>
        <begin position="52"/>
        <end position="75"/>
    </location>
</feature>
<dbReference type="EMBL" id="FXYD01000002">
    <property type="protein sequence ID" value="SMX36999.1"/>
    <property type="molecule type" value="Genomic_DNA"/>
</dbReference>
<dbReference type="Pfam" id="PF04397">
    <property type="entry name" value="LytTR"/>
    <property type="match status" value="1"/>
</dbReference>
<protein>
    <recommendedName>
        <fullName evidence="2">HTH LytTR-type domain-containing protein</fullName>
    </recommendedName>
</protein>
<dbReference type="AlphaFoldDB" id="A0A238K275"/>
<accession>A0A238K275</accession>
<evidence type="ECO:0000313" key="3">
    <source>
        <dbReference type="EMBL" id="SMX36999.1"/>
    </source>
</evidence>
<keyword evidence="1" id="KW-1133">Transmembrane helix</keyword>
<feature type="domain" description="HTH LytTR-type" evidence="2">
    <location>
        <begin position="164"/>
        <end position="254"/>
    </location>
</feature>
<keyword evidence="1" id="KW-0812">Transmembrane</keyword>
<evidence type="ECO:0000313" key="4">
    <source>
        <dbReference type="Proteomes" id="UP000203464"/>
    </source>
</evidence>
<dbReference type="InterPro" id="IPR007492">
    <property type="entry name" value="LytTR_DNA-bd_dom"/>
</dbReference>
<dbReference type="GO" id="GO:0003677">
    <property type="term" value="F:DNA binding"/>
    <property type="evidence" value="ECO:0007669"/>
    <property type="project" value="InterPro"/>
</dbReference>
<dbReference type="Proteomes" id="UP000203464">
    <property type="component" value="Unassembled WGS sequence"/>
</dbReference>
<proteinExistence type="predicted"/>
<organism evidence="3 4">
    <name type="scientific">Octadecabacter ascidiaceicola</name>
    <dbReference type="NCBI Taxonomy" id="1655543"/>
    <lineage>
        <taxon>Bacteria</taxon>
        <taxon>Pseudomonadati</taxon>
        <taxon>Pseudomonadota</taxon>
        <taxon>Alphaproteobacteria</taxon>
        <taxon>Rhodobacterales</taxon>
        <taxon>Roseobacteraceae</taxon>
        <taxon>Octadecabacter</taxon>
    </lineage>
</organism>
<feature type="transmembrane region" description="Helical" evidence="1">
    <location>
        <begin position="21"/>
        <end position="40"/>
    </location>
</feature>
<keyword evidence="1" id="KW-0472">Membrane</keyword>
<feature type="transmembrane region" description="Helical" evidence="1">
    <location>
        <begin position="115"/>
        <end position="133"/>
    </location>
</feature>
<evidence type="ECO:0000259" key="2">
    <source>
        <dbReference type="PROSITE" id="PS50930"/>
    </source>
</evidence>
<gene>
    <name evidence="3" type="ORF">OCA8868_01223</name>
</gene>
<keyword evidence="4" id="KW-1185">Reference proteome</keyword>
<evidence type="ECO:0000256" key="1">
    <source>
        <dbReference type="SAM" id="Phobius"/>
    </source>
</evidence>
<feature type="transmembrane region" description="Helical" evidence="1">
    <location>
        <begin position="87"/>
        <end position="109"/>
    </location>
</feature>
<sequence length="256" mass="28239">MGVLKDVIEGINAIRKEVVTRVHLVVWVATTFIVSIAGPFGTYEELTLPIRISYWGGVILLSMVLALFLRVLWRIVIKGDPAWLEDLMVISSLAIIFGPMVATLNSTFWPTETDLVGWAAISVVTFAIGVVTVGSRRLIQRDVANMDKSRRDRLLDRVEAPSGARLARVYSDNHHIRVITSDGSEHRLLMRLRDAVAEIDVEPGLCVHRSHWVATASIVGVKQAEGREVVELPCGTTVPIGPKYRPNLIKAGMLTA</sequence>
<name>A0A238K275_9RHOB</name>
<dbReference type="PROSITE" id="PS50930">
    <property type="entry name" value="HTH_LYTTR"/>
    <property type="match status" value="1"/>
</dbReference>
<dbReference type="SMART" id="SM00850">
    <property type="entry name" value="LytTR"/>
    <property type="match status" value="1"/>
</dbReference>